<evidence type="ECO:0000313" key="3">
    <source>
        <dbReference type="Proteomes" id="UP000470771"/>
    </source>
</evidence>
<dbReference type="RefSeq" id="WP_160632357.1">
    <property type="nucleotide sequence ID" value="NZ_WWNE01000005.1"/>
</dbReference>
<feature type="transmembrane region" description="Helical" evidence="1">
    <location>
        <begin position="261"/>
        <end position="281"/>
    </location>
</feature>
<sequence>MKSAKIQAVLLHAFWLVLLAFSVIYYRERTYADTSYFLFKVINNGFFQVQHDRLVLAISQIGAVVGTMLGFNIKQLLLVNSVYNALFFYGVVAWIFHVIKHKSAAWLLSLFLVMHHWAYFSPYLEVFYSAAFVITFFAAFSNQVHFKRWIVLYYFLLWVGLMGHPIFFAVVAFQIVYLFIKDRKFSAEYKSLLLFFGIAICIRIFTFSVYETSRLGKGKSHEIDWYSVIQKLGSTFVSEYWQTILLLVLAVFILIKSRKLLLAAFVFSGYIFLLSFVVYNIKNGSYEWYYEVMMTPILLAILLPLMDEFNRSITIKTESILAFGLATLFAVNIYQISSMGTMLNQRYMQMQRLASEAKDLYPESSKFRFDDQNFEREFTHMGMQFPFEMMMASSEFGPQNTAVFAANQMMKYDSSLYLLEPDNFLVWGFAPYPMSEVDTTRFGLHKGEYKYVNSEEARLSTNEMIEKTSLQIVEPTPKVSAGEVVYPLVKIIADGFIFPSHLSNNFFLSYHILNEDGSVLNWDGERTPIETDIKNNFEQRVSITAPAQKGDYTIVIDILKEGEAWFEKSVSYALEVN</sequence>
<reference evidence="2 3" key="1">
    <citation type="submission" date="2019-12" db="EMBL/GenBank/DDBJ databases">
        <authorList>
            <person name="Zhao J."/>
        </authorList>
    </citation>
    <scope>NUCLEOTIDE SEQUENCE [LARGE SCALE GENOMIC DNA]</scope>
    <source>
        <strain evidence="2 3">S-15</strain>
    </source>
</reference>
<dbReference type="EMBL" id="WWNE01000005">
    <property type="protein sequence ID" value="NBG65396.1"/>
    <property type="molecule type" value="Genomic_DNA"/>
</dbReference>
<evidence type="ECO:0000313" key="2">
    <source>
        <dbReference type="EMBL" id="NBG65396.1"/>
    </source>
</evidence>
<keyword evidence="1" id="KW-1133">Transmembrane helix</keyword>
<keyword evidence="1" id="KW-0472">Membrane</keyword>
<feature type="transmembrane region" description="Helical" evidence="1">
    <location>
        <begin position="192"/>
        <end position="211"/>
    </location>
</feature>
<accession>A0A6N9NFH8</accession>
<keyword evidence="1" id="KW-0812">Transmembrane</keyword>
<feature type="transmembrane region" description="Helical" evidence="1">
    <location>
        <begin position="320"/>
        <end position="343"/>
    </location>
</feature>
<dbReference type="AlphaFoldDB" id="A0A6N9NFH8"/>
<evidence type="ECO:0000256" key="1">
    <source>
        <dbReference type="SAM" id="Phobius"/>
    </source>
</evidence>
<feature type="transmembrane region" description="Helical" evidence="1">
    <location>
        <begin position="288"/>
        <end position="305"/>
    </location>
</feature>
<keyword evidence="3" id="KW-1185">Reference proteome</keyword>
<feature type="transmembrane region" description="Helical" evidence="1">
    <location>
        <begin position="126"/>
        <end position="144"/>
    </location>
</feature>
<feature type="transmembrane region" description="Helical" evidence="1">
    <location>
        <begin position="151"/>
        <end position="180"/>
    </location>
</feature>
<gene>
    <name evidence="2" type="ORF">GQN54_04675</name>
</gene>
<proteinExistence type="predicted"/>
<comment type="caution">
    <text evidence="2">The sequence shown here is derived from an EMBL/GenBank/DDBJ whole genome shotgun (WGS) entry which is preliminary data.</text>
</comment>
<protein>
    <recommendedName>
        <fullName evidence="4">DUF2723 domain-containing protein</fullName>
    </recommendedName>
</protein>
<evidence type="ECO:0008006" key="4">
    <source>
        <dbReference type="Google" id="ProtNLM"/>
    </source>
</evidence>
<feature type="transmembrane region" description="Helical" evidence="1">
    <location>
        <begin position="77"/>
        <end position="96"/>
    </location>
</feature>
<feature type="transmembrane region" description="Helical" evidence="1">
    <location>
        <begin position="6"/>
        <end position="26"/>
    </location>
</feature>
<organism evidence="2 3">
    <name type="scientific">Acidiluteibacter ferrifornacis</name>
    <dbReference type="NCBI Taxonomy" id="2692424"/>
    <lineage>
        <taxon>Bacteria</taxon>
        <taxon>Pseudomonadati</taxon>
        <taxon>Bacteroidota</taxon>
        <taxon>Flavobacteriia</taxon>
        <taxon>Flavobacteriales</taxon>
        <taxon>Cryomorphaceae</taxon>
        <taxon>Acidiluteibacter</taxon>
    </lineage>
</organism>
<feature type="transmembrane region" description="Helical" evidence="1">
    <location>
        <begin position="232"/>
        <end position="255"/>
    </location>
</feature>
<dbReference type="Proteomes" id="UP000470771">
    <property type="component" value="Unassembled WGS sequence"/>
</dbReference>
<name>A0A6N9NFH8_9FLAO</name>